<reference evidence="2" key="1">
    <citation type="submission" date="2023-03" db="EMBL/GenBank/DDBJ databases">
        <title>Andean soil-derived lignocellulolytic bacterial consortium as a source of novel taxa and putative plastic-active enzymes.</title>
        <authorList>
            <person name="Diaz-Garcia L."/>
            <person name="Chuvochina M."/>
            <person name="Feuerriegel G."/>
            <person name="Bunk B."/>
            <person name="Sproer C."/>
            <person name="Streit W.R."/>
            <person name="Rodriguez L.M."/>
            <person name="Overmann J."/>
            <person name="Jimenez D.J."/>
        </authorList>
    </citation>
    <scope>NUCLEOTIDE SEQUENCE</scope>
    <source>
        <strain evidence="2">MAG 26</strain>
    </source>
</reference>
<name>A0AAJ5X3I2_9SPHN</name>
<evidence type="ECO:0000313" key="3">
    <source>
        <dbReference type="Proteomes" id="UP001218362"/>
    </source>
</evidence>
<evidence type="ECO:0000313" key="2">
    <source>
        <dbReference type="EMBL" id="WEK45284.1"/>
    </source>
</evidence>
<protein>
    <submittedName>
        <fullName evidence="2">Uncharacterized protein</fullName>
    </submittedName>
</protein>
<evidence type="ECO:0000256" key="1">
    <source>
        <dbReference type="SAM" id="Phobius"/>
    </source>
</evidence>
<keyword evidence="1" id="KW-1133">Transmembrane helix</keyword>
<accession>A0AAJ5X3I2</accession>
<dbReference type="EMBL" id="CP119316">
    <property type="protein sequence ID" value="WEK45284.1"/>
    <property type="molecule type" value="Genomic_DNA"/>
</dbReference>
<proteinExistence type="predicted"/>
<gene>
    <name evidence="2" type="ORF">P0Y56_09570</name>
</gene>
<feature type="transmembrane region" description="Helical" evidence="1">
    <location>
        <begin position="12"/>
        <end position="28"/>
    </location>
</feature>
<organism evidence="2 3">
    <name type="scientific">Candidatus Andeanibacterium colombiense</name>
    <dbReference type="NCBI Taxonomy" id="3121345"/>
    <lineage>
        <taxon>Bacteria</taxon>
        <taxon>Pseudomonadati</taxon>
        <taxon>Pseudomonadota</taxon>
        <taxon>Alphaproteobacteria</taxon>
        <taxon>Sphingomonadales</taxon>
        <taxon>Sphingomonadaceae</taxon>
        <taxon>Candidatus Andeanibacterium</taxon>
    </lineage>
</organism>
<dbReference type="Proteomes" id="UP001218362">
    <property type="component" value="Chromosome"/>
</dbReference>
<keyword evidence="1" id="KW-0812">Transmembrane</keyword>
<sequence>MALSWPGYETQGWMALAAGTLALAHWAYHSVWLRLPEWRLFAQEARGHRVSYAEREAIGLNRSWADEEKLANNGPLKSLSLGLAGAFFVWLYREVPAGSEHWVSEAFNLCVALLVLLWPILRGQPEEVGAPPKAAKEPEGVLEGLLGEKGAQVAHIAFAALVLSAAYLAAN</sequence>
<keyword evidence="1" id="KW-0472">Membrane</keyword>
<dbReference type="AlphaFoldDB" id="A0AAJ5X3I2"/>
<dbReference type="KEGG" id="acob:P0Y56_09570"/>